<proteinExistence type="predicted"/>
<dbReference type="PANTHER" id="PTHR43312:SF1">
    <property type="entry name" value="NADP-DEPENDENT OXIDOREDUCTASE DOMAIN-CONTAINING PROTEIN"/>
    <property type="match status" value="1"/>
</dbReference>
<dbReference type="Gene3D" id="3.20.20.100">
    <property type="entry name" value="NADP-dependent oxidoreductase domain"/>
    <property type="match status" value="1"/>
</dbReference>
<dbReference type="PANTHER" id="PTHR43312">
    <property type="entry name" value="D-THREO-ALDOSE 1-DEHYDROGENASE"/>
    <property type="match status" value="1"/>
</dbReference>
<dbReference type="InterPro" id="IPR053135">
    <property type="entry name" value="AKR2_Oxidoreductase"/>
</dbReference>
<dbReference type="InterPro" id="IPR020471">
    <property type="entry name" value="AKR"/>
</dbReference>
<feature type="domain" description="NADP-dependent oxidoreductase" evidence="1">
    <location>
        <begin position="19"/>
        <end position="205"/>
    </location>
</feature>
<dbReference type="InterPro" id="IPR023210">
    <property type="entry name" value="NADP_OxRdtase_dom"/>
</dbReference>
<dbReference type="Pfam" id="PF00248">
    <property type="entry name" value="Aldo_ket_red"/>
    <property type="match status" value="1"/>
</dbReference>
<dbReference type="InterPro" id="IPR036812">
    <property type="entry name" value="NAD(P)_OxRdtase_dom_sf"/>
</dbReference>
<dbReference type="GO" id="GO:0016491">
    <property type="term" value="F:oxidoreductase activity"/>
    <property type="evidence" value="ECO:0007669"/>
    <property type="project" value="InterPro"/>
</dbReference>
<evidence type="ECO:0000313" key="2">
    <source>
        <dbReference type="EMBL" id="KKO09127.1"/>
    </source>
</evidence>
<gene>
    <name evidence="2" type="ORF">LCGC14_0042460</name>
</gene>
<dbReference type="CDD" id="cd19095">
    <property type="entry name" value="AKR_PA4992-like"/>
    <property type="match status" value="1"/>
</dbReference>
<dbReference type="EMBL" id="LAZR01000008">
    <property type="protein sequence ID" value="KKO09127.1"/>
    <property type="molecule type" value="Genomic_DNA"/>
</dbReference>
<evidence type="ECO:0000259" key="1">
    <source>
        <dbReference type="Pfam" id="PF00248"/>
    </source>
</evidence>
<dbReference type="AlphaFoldDB" id="A0A0F9YAK0"/>
<protein>
    <recommendedName>
        <fullName evidence="1">NADP-dependent oxidoreductase domain-containing protein</fullName>
    </recommendedName>
</protein>
<reference evidence="2" key="1">
    <citation type="journal article" date="2015" name="Nature">
        <title>Complex archaea that bridge the gap between prokaryotes and eukaryotes.</title>
        <authorList>
            <person name="Spang A."/>
            <person name="Saw J.H."/>
            <person name="Jorgensen S.L."/>
            <person name="Zaremba-Niedzwiedzka K."/>
            <person name="Martijn J."/>
            <person name="Lind A.E."/>
            <person name="van Eijk R."/>
            <person name="Schleper C."/>
            <person name="Guy L."/>
            <person name="Ettema T.J."/>
        </authorList>
    </citation>
    <scope>NUCLEOTIDE SEQUENCE</scope>
</reference>
<comment type="caution">
    <text evidence="2">The sequence shown here is derived from an EMBL/GenBank/DDBJ whole genome shotgun (WGS) entry which is preliminary data.</text>
</comment>
<organism evidence="2">
    <name type="scientific">marine sediment metagenome</name>
    <dbReference type="NCBI Taxonomy" id="412755"/>
    <lineage>
        <taxon>unclassified sequences</taxon>
        <taxon>metagenomes</taxon>
        <taxon>ecological metagenomes</taxon>
    </lineage>
</organism>
<dbReference type="PRINTS" id="PR00069">
    <property type="entry name" value="ALDKETRDTASE"/>
</dbReference>
<sequence>MPTLPRRPLGSTGIDVSCLGLGTVKLGRSEGVKYPDKFSIPDDDAVRALLHQAQELGINFIDTAPAYGNSEERLGQLMQRRQDWVICSKTGEEFVDGKSLFDFSASHTRRSIERSLKRLQTDYLDLVLVHSDGNDRQIIEHSDCFETLMRCREQGLIRAFGLSGKTLAGGLIAATLCDVVMVSYNPGHTEEAAVIDHAHKLQKGVLIKKAFDSGHALSGHHNAADAITENMRFIFARPGVTSIIAGTINPAHLQQNASTAARVLSATTAAETRRD</sequence>
<dbReference type="SUPFAM" id="SSF51430">
    <property type="entry name" value="NAD(P)-linked oxidoreductase"/>
    <property type="match status" value="1"/>
</dbReference>
<accession>A0A0F9YAK0</accession>
<name>A0A0F9YAK0_9ZZZZ</name>